<keyword evidence="5 11" id="KW-0444">Lipid biosynthesis</keyword>
<evidence type="ECO:0000256" key="5">
    <source>
        <dbReference type="ARBA" id="ARBA00022516"/>
    </source>
</evidence>
<evidence type="ECO:0000313" key="16">
    <source>
        <dbReference type="Proteomes" id="UP000712673"/>
    </source>
</evidence>
<evidence type="ECO:0000256" key="1">
    <source>
        <dbReference type="ARBA" id="ARBA00005194"/>
    </source>
</evidence>
<dbReference type="InterPro" id="IPR017568">
    <property type="entry name" value="3-oxoacyl-ACP_synth-2"/>
</dbReference>
<evidence type="ECO:0000256" key="13">
    <source>
        <dbReference type="RuleBase" id="RU003694"/>
    </source>
</evidence>
<keyword evidence="8" id="KW-0443">Lipid metabolism</keyword>
<dbReference type="InterPro" id="IPR020841">
    <property type="entry name" value="PKS_Beta-ketoAc_synthase_dom"/>
</dbReference>
<dbReference type="Pfam" id="PF02801">
    <property type="entry name" value="Ketoacyl-synt_C"/>
    <property type="match status" value="1"/>
</dbReference>
<gene>
    <name evidence="15" type="primary">fabF</name>
    <name evidence="15" type="ORF">FJZ47_20325</name>
</gene>
<comment type="similarity">
    <text evidence="2 11 13">Belongs to the thiolase-like superfamily. Beta-ketoacyl-ACP synthases family.</text>
</comment>
<dbReference type="EC" id="2.3.1.179" evidence="3 11"/>
<evidence type="ECO:0000256" key="3">
    <source>
        <dbReference type="ARBA" id="ARBA00012356"/>
    </source>
</evidence>
<dbReference type="GO" id="GO:0005829">
    <property type="term" value="C:cytosol"/>
    <property type="evidence" value="ECO:0007669"/>
    <property type="project" value="TreeGrafter"/>
</dbReference>
<dbReference type="InterPro" id="IPR000794">
    <property type="entry name" value="Beta-ketoacyl_synthase"/>
</dbReference>
<keyword evidence="9 11" id="KW-0275">Fatty acid biosynthesis</keyword>
<reference evidence="15" key="1">
    <citation type="submission" date="2019-03" db="EMBL/GenBank/DDBJ databases">
        <title>Lake Tanganyika Metagenome-Assembled Genomes (MAGs).</title>
        <authorList>
            <person name="Tran P."/>
        </authorList>
    </citation>
    <scope>NUCLEOTIDE SEQUENCE</scope>
    <source>
        <strain evidence="15">K_DeepCast_65m_m2_066</strain>
    </source>
</reference>
<feature type="domain" description="Ketosynthase family 3 (KS3)" evidence="14">
    <location>
        <begin position="9"/>
        <end position="417"/>
    </location>
</feature>
<evidence type="ECO:0000256" key="4">
    <source>
        <dbReference type="ARBA" id="ARBA00014657"/>
    </source>
</evidence>
<dbReference type="SUPFAM" id="SSF53901">
    <property type="entry name" value="Thiolase-like"/>
    <property type="match status" value="2"/>
</dbReference>
<evidence type="ECO:0000256" key="10">
    <source>
        <dbReference type="ARBA" id="ARBA00023315"/>
    </source>
</evidence>
<dbReference type="Gene3D" id="3.40.47.10">
    <property type="match status" value="1"/>
</dbReference>
<keyword evidence="7" id="KW-0276">Fatty acid metabolism</keyword>
<comment type="pathway">
    <text evidence="1 11">Lipid metabolism; fatty acid biosynthesis.</text>
</comment>
<comment type="catalytic activity">
    <reaction evidence="11">
        <text>(9Z)-hexadecenoyl-[ACP] + malonyl-[ACP] + H(+) = 3-oxo-(11Z)-octadecenoyl-[ACP] + holo-[ACP] + CO2</text>
        <dbReference type="Rhea" id="RHEA:55040"/>
        <dbReference type="Rhea" id="RHEA-COMP:9623"/>
        <dbReference type="Rhea" id="RHEA-COMP:9685"/>
        <dbReference type="Rhea" id="RHEA-COMP:10800"/>
        <dbReference type="Rhea" id="RHEA-COMP:14074"/>
        <dbReference type="ChEBI" id="CHEBI:15378"/>
        <dbReference type="ChEBI" id="CHEBI:16526"/>
        <dbReference type="ChEBI" id="CHEBI:64479"/>
        <dbReference type="ChEBI" id="CHEBI:78449"/>
        <dbReference type="ChEBI" id="CHEBI:83989"/>
        <dbReference type="ChEBI" id="CHEBI:138538"/>
        <dbReference type="EC" id="2.3.1.179"/>
    </reaction>
</comment>
<dbReference type="SMART" id="SM00825">
    <property type="entry name" value="PKS_KS"/>
    <property type="match status" value="1"/>
</dbReference>
<keyword evidence="10 11" id="KW-0012">Acyltransferase</keyword>
<dbReference type="CDD" id="cd00834">
    <property type="entry name" value="KAS_I_II"/>
    <property type="match status" value="1"/>
</dbReference>
<proteinExistence type="inferred from homology"/>
<dbReference type="InterPro" id="IPR014030">
    <property type="entry name" value="Ketoacyl_synth_N"/>
</dbReference>
<dbReference type="PIRSF" id="PIRSF000447">
    <property type="entry name" value="KAS_II"/>
    <property type="match status" value="1"/>
</dbReference>
<accession>A0A937W6V4</accession>
<organism evidence="15 16">
    <name type="scientific">Tectimicrobiota bacterium</name>
    <dbReference type="NCBI Taxonomy" id="2528274"/>
    <lineage>
        <taxon>Bacteria</taxon>
        <taxon>Pseudomonadati</taxon>
        <taxon>Nitrospinota/Tectimicrobiota group</taxon>
        <taxon>Candidatus Tectimicrobiota</taxon>
    </lineage>
</organism>
<dbReference type="InterPro" id="IPR014031">
    <property type="entry name" value="Ketoacyl_synth_C"/>
</dbReference>
<dbReference type="GO" id="GO:0006633">
    <property type="term" value="P:fatty acid biosynthetic process"/>
    <property type="evidence" value="ECO:0007669"/>
    <property type="project" value="UniProtKB-UniRule"/>
</dbReference>
<comment type="catalytic activity">
    <reaction evidence="11">
        <text>a fatty acyl-[ACP] + malonyl-[ACP] + H(+) = a 3-oxoacyl-[ACP] + holo-[ACP] + CO2</text>
        <dbReference type="Rhea" id="RHEA:22836"/>
        <dbReference type="Rhea" id="RHEA-COMP:9623"/>
        <dbReference type="Rhea" id="RHEA-COMP:9685"/>
        <dbReference type="Rhea" id="RHEA-COMP:9916"/>
        <dbReference type="Rhea" id="RHEA-COMP:14125"/>
        <dbReference type="ChEBI" id="CHEBI:15378"/>
        <dbReference type="ChEBI" id="CHEBI:16526"/>
        <dbReference type="ChEBI" id="CHEBI:64479"/>
        <dbReference type="ChEBI" id="CHEBI:78449"/>
        <dbReference type="ChEBI" id="CHEBI:78776"/>
        <dbReference type="ChEBI" id="CHEBI:138651"/>
    </reaction>
</comment>
<dbReference type="Pfam" id="PF00109">
    <property type="entry name" value="ketoacyl-synt"/>
    <property type="match status" value="1"/>
</dbReference>
<dbReference type="NCBIfam" id="NF005589">
    <property type="entry name" value="PRK07314.1"/>
    <property type="match status" value="1"/>
</dbReference>
<dbReference type="NCBIfam" id="TIGR03150">
    <property type="entry name" value="fabF"/>
    <property type="match status" value="1"/>
</dbReference>
<dbReference type="InterPro" id="IPR016039">
    <property type="entry name" value="Thiolase-like"/>
</dbReference>
<sequence>MTGHENEVRRRVVITGMGLVTPLGIGVQSAWDALLKGTSGIGPITSFDASAYPCHIAGEVQDFDPLAYVDKKDVKRIDRFAQFALASATMALDMAALTPTEAQSHRYGCLLGVGFGGMATLERNHETLLRAGPQRISPFFVPMLIANMAAGHVCMRFGLRGPNSCVTTACAAGTHAIGEAYKIIQRGDADVMLSGGCEAAITPLGLGGFCAMRALSTRNEAPQQASRPFDKARDGFVMGEGAGVLVLEELQQARQRGATIYAEVLGYGMSADAYHMTQPDPEARGVALCIQQALHDAALPPEAVEYINAHGTSTPYNDKFETLAVKKVFGEHAYRLAISSTKSMTGHLLGGAGGIEGVFTTLALHHGILPPTINWETPDEDCDLDYIPQVARALPVQVAMSTSLGFGGTNACIVFKRYTESA</sequence>
<dbReference type="NCBIfam" id="NF004970">
    <property type="entry name" value="PRK06333.1"/>
    <property type="match status" value="1"/>
</dbReference>
<dbReference type="PROSITE" id="PS52004">
    <property type="entry name" value="KS3_2"/>
    <property type="match status" value="1"/>
</dbReference>
<dbReference type="GO" id="GO:0004315">
    <property type="term" value="F:3-oxoacyl-[acyl-carrier-protein] synthase activity"/>
    <property type="evidence" value="ECO:0007669"/>
    <property type="project" value="UniProtKB-UniRule"/>
</dbReference>
<evidence type="ECO:0000256" key="6">
    <source>
        <dbReference type="ARBA" id="ARBA00022679"/>
    </source>
</evidence>
<dbReference type="PANTHER" id="PTHR11712:SF336">
    <property type="entry name" value="3-OXOACYL-[ACYL-CARRIER-PROTEIN] SYNTHASE, MITOCHONDRIAL"/>
    <property type="match status" value="1"/>
</dbReference>
<dbReference type="PROSITE" id="PS00606">
    <property type="entry name" value="KS3_1"/>
    <property type="match status" value="1"/>
</dbReference>
<evidence type="ECO:0000256" key="2">
    <source>
        <dbReference type="ARBA" id="ARBA00008467"/>
    </source>
</evidence>
<comment type="caution">
    <text evidence="15">The sequence shown here is derived from an EMBL/GenBank/DDBJ whole genome shotgun (WGS) entry which is preliminary data.</text>
</comment>
<evidence type="ECO:0000313" key="15">
    <source>
        <dbReference type="EMBL" id="MBM3226121.1"/>
    </source>
</evidence>
<protein>
    <recommendedName>
        <fullName evidence="4 11">3-oxoacyl-[acyl-carrier-protein] synthase 2</fullName>
        <ecNumber evidence="3 11">2.3.1.179</ecNumber>
    </recommendedName>
</protein>
<evidence type="ECO:0000256" key="8">
    <source>
        <dbReference type="ARBA" id="ARBA00023098"/>
    </source>
</evidence>
<dbReference type="Proteomes" id="UP000712673">
    <property type="component" value="Unassembled WGS sequence"/>
</dbReference>
<evidence type="ECO:0000256" key="7">
    <source>
        <dbReference type="ARBA" id="ARBA00022832"/>
    </source>
</evidence>
<feature type="active site" description="For beta-ketoacyl synthase activity" evidence="12">
    <location>
        <position position="170"/>
    </location>
</feature>
<dbReference type="InterPro" id="IPR018201">
    <property type="entry name" value="Ketoacyl_synth_AS"/>
</dbReference>
<evidence type="ECO:0000256" key="9">
    <source>
        <dbReference type="ARBA" id="ARBA00023160"/>
    </source>
</evidence>
<dbReference type="FunFam" id="3.40.47.10:FF:000009">
    <property type="entry name" value="3-oxoacyl-[acyl-carrier-protein] synthase 2"/>
    <property type="match status" value="1"/>
</dbReference>
<evidence type="ECO:0000259" key="14">
    <source>
        <dbReference type="PROSITE" id="PS52004"/>
    </source>
</evidence>
<evidence type="ECO:0000256" key="12">
    <source>
        <dbReference type="PIRSR" id="PIRSR000447-1"/>
    </source>
</evidence>
<dbReference type="AlphaFoldDB" id="A0A937W6V4"/>
<comment type="function">
    <text evidence="11">Involved in the type II fatty acid elongation cycle. Catalyzes the elongation of a wide range of acyl-ACP by the addition of two carbons from malonyl-ACP to an acyl acceptor. Can efficiently catalyze the conversion of palmitoleoyl-ACP (cis-hexadec-9-enoyl-ACP) to cis-vaccenoyl-ACP (cis-octadec-11-enoyl-ACP), an essential step in the thermal regulation of fatty acid composition.</text>
</comment>
<keyword evidence="6 11" id="KW-0808">Transferase</keyword>
<name>A0A937W6V4_UNCTE</name>
<dbReference type="PANTHER" id="PTHR11712">
    <property type="entry name" value="POLYKETIDE SYNTHASE-RELATED"/>
    <property type="match status" value="1"/>
</dbReference>
<evidence type="ECO:0000256" key="11">
    <source>
        <dbReference type="PIRNR" id="PIRNR000447"/>
    </source>
</evidence>
<dbReference type="EMBL" id="VGLS01000794">
    <property type="protein sequence ID" value="MBM3226121.1"/>
    <property type="molecule type" value="Genomic_DNA"/>
</dbReference>